<feature type="transmembrane region" description="Helical" evidence="7">
    <location>
        <begin position="21"/>
        <end position="41"/>
    </location>
</feature>
<comment type="similarity">
    <text evidence="2">Belongs to the PC-esterase family. TBL subfamily.</text>
</comment>
<proteinExistence type="inferred from homology"/>
<protein>
    <recommendedName>
        <fullName evidence="12">Trichome birefringence-like N-terminal domain-containing protein</fullName>
    </recommendedName>
</protein>
<dbReference type="GO" id="GO:0005794">
    <property type="term" value="C:Golgi apparatus"/>
    <property type="evidence" value="ECO:0007669"/>
    <property type="project" value="TreeGrafter"/>
</dbReference>
<evidence type="ECO:0000259" key="8">
    <source>
        <dbReference type="Pfam" id="PF13839"/>
    </source>
</evidence>
<keyword evidence="6 7" id="KW-0472">Membrane</keyword>
<dbReference type="PANTHER" id="PTHR32285:SF213">
    <property type="entry name" value="PROTEIN TRICHOME BIREFRINGENCE-LIKE 11"/>
    <property type="match status" value="1"/>
</dbReference>
<feature type="domain" description="Trichome birefringence-like N-terminal" evidence="9">
    <location>
        <begin position="93"/>
        <end position="145"/>
    </location>
</feature>
<sequence>MTSSNSESKRRKSFNFLEPSLTSLGFLFLVTLLFITSFFYLNFETSVNSINFPRWVGWIGINGSSSPIISRSPILQSYGDEQVGYLEEEGSGECDIFVGSWVWDDSYPLYKPEDCSIIEGGFSCSQNGRPNDFYTKWRWQPKSCNLPSTWYGTLPGRLMLEKLRNKRVAFVGDSLARNQWESLLCMLSGAVSNKSLVREVKGKQITRRAGSLVFKLEDFNFTLEYYRSPYLVSRVPPPAGGAPEVKELLKLDVEALSYSLWRGVDLVVISSGHWWTYDKTTAMCLEDRWYLSLGSSTLLGNSWHFLPLCDDSHGCVITNVLRVLNVTHMTSMRKDGHPSMYHRAVHNVTAALHKSQDCMHWCLPGVPDSWNELLYALLLKQEPTNV</sequence>
<accession>A0AA88D8T5</accession>
<feature type="domain" description="Trichome birefringence-like C-terminal" evidence="8">
    <location>
        <begin position="156"/>
        <end position="281"/>
    </location>
</feature>
<feature type="domain" description="Trichome birefringence-like C-terminal" evidence="8">
    <location>
        <begin position="320"/>
        <end position="376"/>
    </location>
</feature>
<dbReference type="EMBL" id="BTGU01000029">
    <property type="protein sequence ID" value="GMN48775.1"/>
    <property type="molecule type" value="Genomic_DNA"/>
</dbReference>
<keyword evidence="3 7" id="KW-0812">Transmembrane</keyword>
<evidence type="ECO:0000256" key="7">
    <source>
        <dbReference type="SAM" id="Phobius"/>
    </source>
</evidence>
<gene>
    <name evidence="10" type="ORF">TIFTF001_017937</name>
</gene>
<dbReference type="Proteomes" id="UP001187192">
    <property type="component" value="Unassembled WGS sequence"/>
</dbReference>
<evidence type="ECO:0000259" key="9">
    <source>
        <dbReference type="Pfam" id="PF14416"/>
    </source>
</evidence>
<dbReference type="PANTHER" id="PTHR32285">
    <property type="entry name" value="PROTEIN TRICHOME BIREFRINGENCE-LIKE 9-RELATED"/>
    <property type="match status" value="1"/>
</dbReference>
<keyword evidence="5 7" id="KW-1133">Transmembrane helix</keyword>
<evidence type="ECO:0000256" key="3">
    <source>
        <dbReference type="ARBA" id="ARBA00022692"/>
    </source>
</evidence>
<dbReference type="InterPro" id="IPR029962">
    <property type="entry name" value="TBL"/>
</dbReference>
<dbReference type="Pfam" id="PF13839">
    <property type="entry name" value="PC-Esterase"/>
    <property type="match status" value="2"/>
</dbReference>
<evidence type="ECO:0000256" key="2">
    <source>
        <dbReference type="ARBA" id="ARBA00007727"/>
    </source>
</evidence>
<dbReference type="InterPro" id="IPR026057">
    <property type="entry name" value="TBL_C"/>
</dbReference>
<name>A0AA88D8T5_FICCA</name>
<dbReference type="InterPro" id="IPR025846">
    <property type="entry name" value="TBL_N"/>
</dbReference>
<evidence type="ECO:0000256" key="1">
    <source>
        <dbReference type="ARBA" id="ARBA00004167"/>
    </source>
</evidence>
<keyword evidence="4" id="KW-0735">Signal-anchor</keyword>
<dbReference type="GO" id="GO:0016413">
    <property type="term" value="F:O-acetyltransferase activity"/>
    <property type="evidence" value="ECO:0007669"/>
    <property type="project" value="InterPro"/>
</dbReference>
<comment type="subcellular location">
    <subcellularLocation>
        <location evidence="1">Membrane</location>
        <topology evidence="1">Single-pass membrane protein</topology>
    </subcellularLocation>
</comment>
<evidence type="ECO:0000256" key="4">
    <source>
        <dbReference type="ARBA" id="ARBA00022968"/>
    </source>
</evidence>
<dbReference type="GO" id="GO:0016020">
    <property type="term" value="C:membrane"/>
    <property type="evidence" value="ECO:0007669"/>
    <property type="project" value="UniProtKB-SubCell"/>
</dbReference>
<reference evidence="10" key="1">
    <citation type="submission" date="2023-07" db="EMBL/GenBank/DDBJ databases">
        <title>draft genome sequence of fig (Ficus carica).</title>
        <authorList>
            <person name="Takahashi T."/>
            <person name="Nishimura K."/>
        </authorList>
    </citation>
    <scope>NUCLEOTIDE SEQUENCE</scope>
</reference>
<evidence type="ECO:0000313" key="11">
    <source>
        <dbReference type="Proteomes" id="UP001187192"/>
    </source>
</evidence>
<dbReference type="Pfam" id="PF14416">
    <property type="entry name" value="PMR5N"/>
    <property type="match status" value="1"/>
</dbReference>
<evidence type="ECO:0000313" key="10">
    <source>
        <dbReference type="EMBL" id="GMN48775.1"/>
    </source>
</evidence>
<evidence type="ECO:0000256" key="6">
    <source>
        <dbReference type="ARBA" id="ARBA00023136"/>
    </source>
</evidence>
<dbReference type="AlphaFoldDB" id="A0AA88D8T5"/>
<evidence type="ECO:0008006" key="12">
    <source>
        <dbReference type="Google" id="ProtNLM"/>
    </source>
</evidence>
<organism evidence="10 11">
    <name type="scientific">Ficus carica</name>
    <name type="common">Common fig</name>
    <dbReference type="NCBI Taxonomy" id="3494"/>
    <lineage>
        <taxon>Eukaryota</taxon>
        <taxon>Viridiplantae</taxon>
        <taxon>Streptophyta</taxon>
        <taxon>Embryophyta</taxon>
        <taxon>Tracheophyta</taxon>
        <taxon>Spermatophyta</taxon>
        <taxon>Magnoliopsida</taxon>
        <taxon>eudicotyledons</taxon>
        <taxon>Gunneridae</taxon>
        <taxon>Pentapetalae</taxon>
        <taxon>rosids</taxon>
        <taxon>fabids</taxon>
        <taxon>Rosales</taxon>
        <taxon>Moraceae</taxon>
        <taxon>Ficeae</taxon>
        <taxon>Ficus</taxon>
    </lineage>
</organism>
<comment type="caution">
    <text evidence="10">The sequence shown here is derived from an EMBL/GenBank/DDBJ whole genome shotgun (WGS) entry which is preliminary data.</text>
</comment>
<keyword evidence="11" id="KW-1185">Reference proteome</keyword>
<evidence type="ECO:0000256" key="5">
    <source>
        <dbReference type="ARBA" id="ARBA00022989"/>
    </source>
</evidence>